<reference evidence="1 2" key="1">
    <citation type="submission" date="2024-02" db="EMBL/GenBank/DDBJ databases">
        <title>Discinaceae phylogenomics.</title>
        <authorList>
            <person name="Dirks A.C."/>
            <person name="James T.Y."/>
        </authorList>
    </citation>
    <scope>NUCLEOTIDE SEQUENCE [LARGE SCALE GENOMIC DNA]</scope>
    <source>
        <strain evidence="1 2">ACD0624</strain>
    </source>
</reference>
<evidence type="ECO:0000313" key="2">
    <source>
        <dbReference type="Proteomes" id="UP001447188"/>
    </source>
</evidence>
<proteinExistence type="predicted"/>
<accession>A0ABR3GMM8</accession>
<gene>
    <name evidence="1" type="ORF">Q9L58_003824</name>
</gene>
<sequence length="307" mass="35272">MHYRIRRSVKDPSKQEIVVVEANNKEEIADRKIQKLWENGQIDKHSDAGLLFHMKLPKTAFLTDFVIEFIDSGCQYIFIISNGIGQWFYDSIPGGNKTREDALPAGINTVAHPFFSEVLVQSTVGMHETLTNLLLAGGNFSKWVLCHQPRSHYHQVIKIYWNLELYSEDLNKSWEEHHHAKIGHTAHIFCGNARLVDLFDALCGTNDHAKDDLCLTDIPSYYDLVRYNYMRAKSSDRPMVKMVIGKSYSYRQARVEQSLVRELGWRTHNDGALWVIPSRWSWLEKVTKTDTPMPYAAAVGGDTEIED</sequence>
<comment type="caution">
    <text evidence="1">The sequence shown here is derived from an EMBL/GenBank/DDBJ whole genome shotgun (WGS) entry which is preliminary data.</text>
</comment>
<dbReference type="EMBL" id="JBBBZM010000038">
    <property type="protein sequence ID" value="KAL0637175.1"/>
    <property type="molecule type" value="Genomic_DNA"/>
</dbReference>
<keyword evidence="2" id="KW-1185">Reference proteome</keyword>
<protein>
    <submittedName>
        <fullName evidence="1">Uncharacterized protein</fullName>
    </submittedName>
</protein>
<organism evidence="1 2">
    <name type="scientific">Discina gigas</name>
    <dbReference type="NCBI Taxonomy" id="1032678"/>
    <lineage>
        <taxon>Eukaryota</taxon>
        <taxon>Fungi</taxon>
        <taxon>Dikarya</taxon>
        <taxon>Ascomycota</taxon>
        <taxon>Pezizomycotina</taxon>
        <taxon>Pezizomycetes</taxon>
        <taxon>Pezizales</taxon>
        <taxon>Discinaceae</taxon>
        <taxon>Discina</taxon>
    </lineage>
</organism>
<dbReference type="Proteomes" id="UP001447188">
    <property type="component" value="Unassembled WGS sequence"/>
</dbReference>
<name>A0ABR3GMM8_9PEZI</name>
<evidence type="ECO:0000313" key="1">
    <source>
        <dbReference type="EMBL" id="KAL0637175.1"/>
    </source>
</evidence>